<proteinExistence type="predicted"/>
<protein>
    <submittedName>
        <fullName evidence="2">Uncharacterized protein</fullName>
    </submittedName>
</protein>
<evidence type="ECO:0000313" key="2">
    <source>
        <dbReference type="EMBL" id="RGW43255.1"/>
    </source>
</evidence>
<keyword evidence="1" id="KW-0175">Coiled coil</keyword>
<dbReference type="EMBL" id="QSAG01000008">
    <property type="protein sequence ID" value="RGW43255.1"/>
    <property type="molecule type" value="Genomic_DNA"/>
</dbReference>
<dbReference type="RefSeq" id="WP_118064361.1">
    <property type="nucleotide sequence ID" value="NZ_QSAG01000008.1"/>
</dbReference>
<sequence>MEVTTLKQYIGTKMVKAEPMVKSAAVAKGWARPLERNEDVPGYHVQYTNPDGSTYDSWSPKDVFEKSYQVAEDFKDRLIIELKELKERLNKLEAFMNENDYDKVVEKCGPVQTALMLSQYHAMRHYYDILKTRIELLEEFPDKK</sequence>
<accession>A0AA92U0E4</accession>
<dbReference type="InterPro" id="IPR054052">
    <property type="entry name" value="Y16Q-like"/>
</dbReference>
<organism evidence="2 3">
    <name type="scientific">Segatella copri</name>
    <dbReference type="NCBI Taxonomy" id="165179"/>
    <lineage>
        <taxon>Bacteria</taxon>
        <taxon>Pseudomonadati</taxon>
        <taxon>Bacteroidota</taxon>
        <taxon>Bacteroidia</taxon>
        <taxon>Bacteroidales</taxon>
        <taxon>Prevotellaceae</taxon>
        <taxon>Segatella</taxon>
    </lineage>
</organism>
<dbReference type="AlphaFoldDB" id="A0AA92U0E4"/>
<evidence type="ECO:0000313" key="3">
    <source>
        <dbReference type="Proteomes" id="UP000283785"/>
    </source>
</evidence>
<feature type="coiled-coil region" evidence="1">
    <location>
        <begin position="68"/>
        <end position="95"/>
    </location>
</feature>
<comment type="caution">
    <text evidence="2">The sequence shown here is derived from an EMBL/GenBank/DDBJ whole genome shotgun (WGS) entry which is preliminary data.</text>
</comment>
<reference evidence="2 3" key="1">
    <citation type="submission" date="2018-08" db="EMBL/GenBank/DDBJ databases">
        <title>A genome reference for cultivated species of the human gut microbiota.</title>
        <authorList>
            <person name="Zou Y."/>
            <person name="Xue W."/>
            <person name="Luo G."/>
        </authorList>
    </citation>
    <scope>NUCLEOTIDE SEQUENCE [LARGE SCALE GENOMIC DNA]</scope>
    <source>
        <strain evidence="2 3">AF12-50</strain>
    </source>
</reference>
<gene>
    <name evidence="2" type="ORF">DWV76_06005</name>
</gene>
<dbReference type="Pfam" id="PF21825">
    <property type="entry name" value="crAss001_48"/>
    <property type="match status" value="1"/>
</dbReference>
<evidence type="ECO:0000256" key="1">
    <source>
        <dbReference type="SAM" id="Coils"/>
    </source>
</evidence>
<dbReference type="Proteomes" id="UP000283785">
    <property type="component" value="Unassembled WGS sequence"/>
</dbReference>
<name>A0AA92U0E4_9BACT</name>